<reference evidence="4 5" key="1">
    <citation type="submission" date="2018-08" db="EMBL/GenBank/DDBJ databases">
        <title>Genomic Encyclopedia of Type Strains, Phase III (KMG-III): the genomes of soil and plant-associated and newly described type strains.</title>
        <authorList>
            <person name="Whitman W."/>
        </authorList>
    </citation>
    <scope>NUCLEOTIDE SEQUENCE [LARGE SCALE GENOMIC DNA]</scope>
    <source>
        <strain evidence="4 5">CGMCC 1.10966</strain>
    </source>
</reference>
<feature type="domain" description="Glycosyl hydrolase family 95 catalytic" evidence="3">
    <location>
        <begin position="281"/>
        <end position="697"/>
    </location>
</feature>
<dbReference type="Gene3D" id="1.50.10.10">
    <property type="match status" value="1"/>
</dbReference>
<dbReference type="SUPFAM" id="SSF48208">
    <property type="entry name" value="Six-hairpin glycosidases"/>
    <property type="match status" value="1"/>
</dbReference>
<dbReference type="InterPro" id="IPR049053">
    <property type="entry name" value="AFCA-like_C"/>
</dbReference>
<dbReference type="GO" id="GO:0004560">
    <property type="term" value="F:alpha-L-fucosidase activity"/>
    <property type="evidence" value="ECO:0007669"/>
    <property type="project" value="InterPro"/>
</dbReference>
<dbReference type="InterPro" id="IPR054363">
    <property type="entry name" value="GH95_cat"/>
</dbReference>
<dbReference type="EMBL" id="QTTN01000019">
    <property type="protein sequence ID" value="REE81273.1"/>
    <property type="molecule type" value="Genomic_DNA"/>
</dbReference>
<gene>
    <name evidence="4" type="ORF">A8990_119108</name>
</gene>
<evidence type="ECO:0000313" key="5">
    <source>
        <dbReference type="Proteomes" id="UP000256304"/>
    </source>
</evidence>
<proteinExistence type="predicted"/>
<evidence type="ECO:0000313" key="4">
    <source>
        <dbReference type="EMBL" id="REE81273.1"/>
    </source>
</evidence>
<feature type="domain" description="Glycosyl hydrolase family 95 N-terminal" evidence="1">
    <location>
        <begin position="3"/>
        <end position="253"/>
    </location>
</feature>
<dbReference type="AlphaFoldDB" id="A0A3D9RMZ5"/>
<evidence type="ECO:0000259" key="1">
    <source>
        <dbReference type="Pfam" id="PF14498"/>
    </source>
</evidence>
<dbReference type="PANTHER" id="PTHR31084">
    <property type="entry name" value="ALPHA-L-FUCOSIDASE 2"/>
    <property type="match status" value="1"/>
</dbReference>
<dbReference type="InterPro" id="IPR027414">
    <property type="entry name" value="GH95_N_dom"/>
</dbReference>
<organism evidence="4 5">
    <name type="scientific">Paenibacillus taihuensis</name>
    <dbReference type="NCBI Taxonomy" id="1156355"/>
    <lineage>
        <taxon>Bacteria</taxon>
        <taxon>Bacillati</taxon>
        <taxon>Bacillota</taxon>
        <taxon>Bacilli</taxon>
        <taxon>Bacillales</taxon>
        <taxon>Paenibacillaceae</taxon>
        <taxon>Paenibacillus</taxon>
    </lineage>
</organism>
<dbReference type="PIRSF" id="PIRSF007663">
    <property type="entry name" value="UCP007663"/>
    <property type="match status" value="1"/>
</dbReference>
<evidence type="ECO:0000259" key="3">
    <source>
        <dbReference type="Pfam" id="PF22124"/>
    </source>
</evidence>
<feature type="domain" description="Alpha fucosidase A-like C-terminal" evidence="2">
    <location>
        <begin position="699"/>
        <end position="802"/>
    </location>
</feature>
<dbReference type="InterPro" id="IPR016518">
    <property type="entry name" value="Alpha-L-fucosidase"/>
</dbReference>
<dbReference type="Pfam" id="PF21307">
    <property type="entry name" value="Glyco_hydro_95_C"/>
    <property type="match status" value="1"/>
</dbReference>
<dbReference type="Proteomes" id="UP000256304">
    <property type="component" value="Unassembled WGS sequence"/>
</dbReference>
<comment type="caution">
    <text evidence="4">The sequence shown here is derived from an EMBL/GenBank/DDBJ whole genome shotgun (WGS) entry which is preliminary data.</text>
</comment>
<dbReference type="RefSeq" id="WP_116190203.1">
    <property type="nucleotide sequence ID" value="NZ_QTTN01000019.1"/>
</dbReference>
<dbReference type="InterPro" id="IPR013780">
    <property type="entry name" value="Glyco_hydro_b"/>
</dbReference>
<evidence type="ECO:0000259" key="2">
    <source>
        <dbReference type="Pfam" id="PF21307"/>
    </source>
</evidence>
<dbReference type="Pfam" id="PF14498">
    <property type="entry name" value="Glyco_hyd_65N_2"/>
    <property type="match status" value="1"/>
</dbReference>
<dbReference type="FunFam" id="1.50.10.10:FF:000028">
    <property type="entry name" value="Alpha-L-fucosidase 2"/>
    <property type="match status" value="1"/>
</dbReference>
<keyword evidence="5" id="KW-1185">Reference proteome</keyword>
<dbReference type="GO" id="GO:0005975">
    <property type="term" value="P:carbohydrate metabolic process"/>
    <property type="evidence" value="ECO:0007669"/>
    <property type="project" value="InterPro"/>
</dbReference>
<protein>
    <submittedName>
        <fullName evidence="4">Alpha-L-fucosidase 2</fullName>
    </submittedName>
</protein>
<dbReference type="InterPro" id="IPR012341">
    <property type="entry name" value="6hp_glycosidase-like_sf"/>
</dbReference>
<dbReference type="Pfam" id="PF22124">
    <property type="entry name" value="Glyco_hydro_95_cat"/>
    <property type="match status" value="1"/>
</dbReference>
<dbReference type="PANTHER" id="PTHR31084:SF0">
    <property type="entry name" value="ALPHA-L-FUCOSIDASE 2"/>
    <property type="match status" value="1"/>
</dbReference>
<dbReference type="InterPro" id="IPR008928">
    <property type="entry name" value="6-hairpin_glycosidase_sf"/>
</dbReference>
<accession>A0A3D9RMZ5</accession>
<dbReference type="OrthoDB" id="9802600at2"/>
<name>A0A3D9RMZ5_9BACL</name>
<dbReference type="Gene3D" id="2.70.98.50">
    <property type="entry name" value="putative glycoside hydrolase family protein from bacillus halodurans"/>
    <property type="match status" value="1"/>
</dbReference>
<dbReference type="Gene3D" id="2.60.40.1180">
    <property type="entry name" value="Golgi alpha-mannosidase II"/>
    <property type="match status" value="1"/>
</dbReference>
<sequence length="805" mass="88707">MKLQYDRPATVWTEALPVGNGCLGAMIYGGVEQEELQLNEDTLWSGFPIDGTNPRALEVLPEVRRLVAEERYVEADQLCKEMMGPYTQSYLPLGHLRLTFEYGHCYTSYVRTLDLSVGVSRVQYSIGSVVYTRETFASHPDGVIVMRLEASEPGRLSFRAQLDSLLRYETKGDGSSYVIAGVAPEYVAPSYYPVDNPIVYAENPESSRAVAWHGGLSVNLGNDGGSWSIDANGLHVAGATTVTLYWSAATSFERFDLVPGSGGRQPGLIVAAALEAAAALSYSELRERHVADYRSLYERVELKLGPAAAPTDMTTDRRITEFGAKDAALVELLFQYGRYLMIASSRTGTQPANLQGIWNKETRPPWSSNYTLNINTQMNYWPVESCNLAECHEPLLSFIGNLAVKGARTTSINYGARGWTAHHNTDIWAGADPVGDYGQGDASWVSWPMSGVWLSQHLWEHYAFGRDEAYLREHAYPIMKGAALFCLDWLIDNGEGMLVTSPSTSPEHKFQTAEGVAAVSAGAAMDLELIWDLITNCQEAAAVLGVDEELSAELAAVKERMKPLQIGRHGQLQEWTQGDFEDEDMHHRHVSHLFGVYPGRQLTGEDEPELFEAAKRSLERRGDEGTGWSLGWKISLWARFGDGDRALRLISNLLTIVRENDPLRYHGGGVYPNLFDAHPPFQIDGNFAATAGIAEMLLQSHQGALQLLPALPSAWPSGYVRGLRARGGFEVSLRWEEGRWTEVEIISTSGEPCTVAMNEQDGPAALLSVKVKTAVAGREVPTRVVDGNRIVFDTIAGEGYVLMRV</sequence>